<feature type="region of interest" description="Disordered" evidence="1">
    <location>
        <begin position="1"/>
        <end position="89"/>
    </location>
</feature>
<proteinExistence type="predicted"/>
<reference evidence="2" key="1">
    <citation type="journal article" date="2021" name="Proc. Natl. Acad. Sci. U.S.A.">
        <title>A Catalog of Tens of Thousands of Viruses from Human Metagenomes Reveals Hidden Associations with Chronic Diseases.</title>
        <authorList>
            <person name="Tisza M.J."/>
            <person name="Buck C.B."/>
        </authorList>
    </citation>
    <scope>NUCLEOTIDE SEQUENCE</scope>
    <source>
        <strain evidence="2">Ctqw35</strain>
    </source>
</reference>
<dbReference type="EMBL" id="BK014782">
    <property type="protein sequence ID" value="DAD75406.1"/>
    <property type="molecule type" value="Genomic_DNA"/>
</dbReference>
<feature type="compositionally biased region" description="Polar residues" evidence="1">
    <location>
        <begin position="7"/>
        <end position="41"/>
    </location>
</feature>
<accession>A0A8S5LZN3</accession>
<evidence type="ECO:0000313" key="2">
    <source>
        <dbReference type="EMBL" id="DAD75406.1"/>
    </source>
</evidence>
<feature type="compositionally biased region" description="Basic and acidic residues" evidence="1">
    <location>
        <begin position="42"/>
        <end position="89"/>
    </location>
</feature>
<protein>
    <submittedName>
        <fullName evidence="2">Major capsid protein</fullName>
    </submittedName>
</protein>
<sequence>MEDNKNLENQNTNTVESSNAEETGNVDTQTTNQNEGQAEKTFTQEELNKIVQERLEKEKKKMPSKEDLKAFRDWKESQKTEAEKQAEKEAEYQKTLNELNTLKQTNAILEAGVNKDDADYVLFKVSKMEGEDFEENLTKFLKDNPKYLKQVETTEAKATGTSVKSISSKNDGVLGILASKHPEIDFDK</sequence>
<name>A0A8S5LZN3_9CAUD</name>
<organism evidence="2">
    <name type="scientific">Siphoviridae sp. ctqw35</name>
    <dbReference type="NCBI Taxonomy" id="2826471"/>
    <lineage>
        <taxon>Viruses</taxon>
        <taxon>Duplodnaviria</taxon>
        <taxon>Heunggongvirae</taxon>
        <taxon>Uroviricota</taxon>
        <taxon>Caudoviricetes</taxon>
    </lineage>
</organism>
<evidence type="ECO:0000256" key="1">
    <source>
        <dbReference type="SAM" id="MobiDB-lite"/>
    </source>
</evidence>